<name>A0ABV7F0R8_9BURK</name>
<gene>
    <name evidence="2" type="ORF">ACFOFO_10995</name>
</gene>
<evidence type="ECO:0000256" key="1">
    <source>
        <dbReference type="SAM" id="MobiDB-lite"/>
    </source>
</evidence>
<protein>
    <submittedName>
        <fullName evidence="2">PhaM family polyhydroxyalkanoate granule multifunctional regulatory protein</fullName>
    </submittedName>
</protein>
<organism evidence="2 3">
    <name type="scientific">Undibacterium arcticum</name>
    <dbReference type="NCBI Taxonomy" id="1762892"/>
    <lineage>
        <taxon>Bacteria</taxon>
        <taxon>Pseudomonadati</taxon>
        <taxon>Pseudomonadota</taxon>
        <taxon>Betaproteobacteria</taxon>
        <taxon>Burkholderiales</taxon>
        <taxon>Oxalobacteraceae</taxon>
        <taxon>Undibacterium</taxon>
    </lineage>
</organism>
<dbReference type="Proteomes" id="UP001595530">
    <property type="component" value="Unassembled WGS sequence"/>
</dbReference>
<keyword evidence="3" id="KW-1185">Reference proteome</keyword>
<evidence type="ECO:0000313" key="2">
    <source>
        <dbReference type="EMBL" id="MFC3108484.1"/>
    </source>
</evidence>
<dbReference type="InterPro" id="IPR050026">
    <property type="entry name" value="PHA_gran_PhaM_N"/>
</dbReference>
<dbReference type="RefSeq" id="WP_390331538.1">
    <property type="nucleotide sequence ID" value="NZ_JBHRTP010000032.1"/>
</dbReference>
<feature type="compositionally biased region" description="Basic residues" evidence="1">
    <location>
        <begin position="228"/>
        <end position="239"/>
    </location>
</feature>
<feature type="compositionally biased region" description="Polar residues" evidence="1">
    <location>
        <begin position="135"/>
        <end position="147"/>
    </location>
</feature>
<dbReference type="EMBL" id="JBHRTP010000032">
    <property type="protein sequence ID" value="MFC3108484.1"/>
    <property type="molecule type" value="Genomic_DNA"/>
</dbReference>
<accession>A0ABV7F0R8</accession>
<feature type="compositionally biased region" description="Low complexity" evidence="1">
    <location>
        <begin position="209"/>
        <end position="227"/>
    </location>
</feature>
<sequence>MTQPSMPEMPGAGLMTDTLEFVKNLWGGMNIPGVVVPTVSVDELDKKIGDLKAVESWLNLNMSMLRGSIQALEVQRATIATLKAMSVTLSSTAKPDETDKSGFMSSPFSSAFAFPTAAPAPTPAPAATPAAPAETPQSDATSRNTEQPAAKEKSEQAGPMPDLNAQMVNPAAWWNVLQDQFRQAVSNAVASETAAPKPEKSDKKAASNGKTATKPAGTAQKAATKTKAAPRSKRVSPKA</sequence>
<proteinExistence type="predicted"/>
<dbReference type="NCBIfam" id="NF043076">
    <property type="entry name" value="PHA_gran_PhaM"/>
    <property type="match status" value="1"/>
</dbReference>
<feature type="region of interest" description="Disordered" evidence="1">
    <location>
        <begin position="114"/>
        <end position="164"/>
    </location>
</feature>
<feature type="region of interest" description="Disordered" evidence="1">
    <location>
        <begin position="186"/>
        <end position="239"/>
    </location>
</feature>
<comment type="caution">
    <text evidence="2">The sequence shown here is derived from an EMBL/GenBank/DDBJ whole genome shotgun (WGS) entry which is preliminary data.</text>
</comment>
<evidence type="ECO:0000313" key="3">
    <source>
        <dbReference type="Proteomes" id="UP001595530"/>
    </source>
</evidence>
<reference evidence="3" key="1">
    <citation type="journal article" date="2019" name="Int. J. Syst. Evol. Microbiol.">
        <title>The Global Catalogue of Microorganisms (GCM) 10K type strain sequencing project: providing services to taxonomists for standard genome sequencing and annotation.</title>
        <authorList>
            <consortium name="The Broad Institute Genomics Platform"/>
            <consortium name="The Broad Institute Genome Sequencing Center for Infectious Disease"/>
            <person name="Wu L."/>
            <person name="Ma J."/>
        </authorList>
    </citation>
    <scope>NUCLEOTIDE SEQUENCE [LARGE SCALE GENOMIC DNA]</scope>
    <source>
        <strain evidence="3">KCTC 42986</strain>
    </source>
</reference>